<sequence>MKKKKMMKERSPPSHFGLSSLSLHKRKIPQPIYPCNTQGSEVKIRGRCAEKTTPSQHSLPRFLVKVLIYRTLLNREEMEQG</sequence>
<keyword evidence="2" id="KW-1185">Reference proteome</keyword>
<gene>
    <name evidence="1" type="ORF">CEXT_55191</name>
</gene>
<evidence type="ECO:0000313" key="1">
    <source>
        <dbReference type="EMBL" id="GIY84640.1"/>
    </source>
</evidence>
<dbReference type="Proteomes" id="UP001054945">
    <property type="component" value="Unassembled WGS sequence"/>
</dbReference>
<proteinExistence type="predicted"/>
<dbReference type="EMBL" id="BPLR01016535">
    <property type="protein sequence ID" value="GIY84640.1"/>
    <property type="molecule type" value="Genomic_DNA"/>
</dbReference>
<accession>A0AAV4WNY8</accession>
<comment type="caution">
    <text evidence="1">The sequence shown here is derived from an EMBL/GenBank/DDBJ whole genome shotgun (WGS) entry which is preliminary data.</text>
</comment>
<organism evidence="1 2">
    <name type="scientific">Caerostris extrusa</name>
    <name type="common">Bark spider</name>
    <name type="synonym">Caerostris bankana</name>
    <dbReference type="NCBI Taxonomy" id="172846"/>
    <lineage>
        <taxon>Eukaryota</taxon>
        <taxon>Metazoa</taxon>
        <taxon>Ecdysozoa</taxon>
        <taxon>Arthropoda</taxon>
        <taxon>Chelicerata</taxon>
        <taxon>Arachnida</taxon>
        <taxon>Araneae</taxon>
        <taxon>Araneomorphae</taxon>
        <taxon>Entelegynae</taxon>
        <taxon>Araneoidea</taxon>
        <taxon>Araneidae</taxon>
        <taxon>Caerostris</taxon>
    </lineage>
</organism>
<evidence type="ECO:0000313" key="2">
    <source>
        <dbReference type="Proteomes" id="UP001054945"/>
    </source>
</evidence>
<name>A0AAV4WNY8_CAEEX</name>
<dbReference type="AlphaFoldDB" id="A0AAV4WNY8"/>
<protein>
    <submittedName>
        <fullName evidence="1">Uncharacterized protein</fullName>
    </submittedName>
</protein>
<reference evidence="1 2" key="1">
    <citation type="submission" date="2021-06" db="EMBL/GenBank/DDBJ databases">
        <title>Caerostris extrusa draft genome.</title>
        <authorList>
            <person name="Kono N."/>
            <person name="Arakawa K."/>
        </authorList>
    </citation>
    <scope>NUCLEOTIDE SEQUENCE [LARGE SCALE GENOMIC DNA]</scope>
</reference>